<name>A0A100Y5I3_9ACTN</name>
<evidence type="ECO:0000313" key="2">
    <source>
        <dbReference type="EMBL" id="KUH38069.1"/>
    </source>
</evidence>
<reference evidence="2 3" key="1">
    <citation type="submission" date="2015-11" db="EMBL/GenBank/DDBJ databases">
        <title>Genome-wide analysis reveals the secondary metabolome in Streptomyces kanasensis ZX01.</title>
        <authorList>
            <person name="Zhang G."/>
            <person name="Han L."/>
            <person name="Feng J."/>
            <person name="Zhang X."/>
        </authorList>
    </citation>
    <scope>NUCLEOTIDE SEQUENCE [LARGE SCALE GENOMIC DNA]</scope>
    <source>
        <strain evidence="2 3">ZX01</strain>
    </source>
</reference>
<dbReference type="EMBL" id="LNSV01000032">
    <property type="protein sequence ID" value="KUH38069.1"/>
    <property type="molecule type" value="Genomic_DNA"/>
</dbReference>
<dbReference type="Proteomes" id="UP000054011">
    <property type="component" value="Unassembled WGS sequence"/>
</dbReference>
<gene>
    <name evidence="2" type="ORF">ATE80_14500</name>
</gene>
<accession>A0A100Y5I3</accession>
<keyword evidence="3" id="KW-1185">Reference proteome</keyword>
<feature type="compositionally biased region" description="Polar residues" evidence="1">
    <location>
        <begin position="22"/>
        <end position="35"/>
    </location>
</feature>
<dbReference type="AlphaFoldDB" id="A0A100Y5I3"/>
<evidence type="ECO:0000313" key="3">
    <source>
        <dbReference type="Proteomes" id="UP000054011"/>
    </source>
</evidence>
<comment type="caution">
    <text evidence="2">The sequence shown here is derived from an EMBL/GenBank/DDBJ whole genome shotgun (WGS) entry which is preliminary data.</text>
</comment>
<feature type="region of interest" description="Disordered" evidence="1">
    <location>
        <begin position="1"/>
        <end position="59"/>
    </location>
</feature>
<organism evidence="2 3">
    <name type="scientific">Streptomyces kanasensis</name>
    <dbReference type="NCBI Taxonomy" id="936756"/>
    <lineage>
        <taxon>Bacteria</taxon>
        <taxon>Bacillati</taxon>
        <taxon>Actinomycetota</taxon>
        <taxon>Actinomycetes</taxon>
        <taxon>Kitasatosporales</taxon>
        <taxon>Streptomycetaceae</taxon>
        <taxon>Streptomyces</taxon>
    </lineage>
</organism>
<protein>
    <submittedName>
        <fullName evidence="2">Uncharacterized protein</fullName>
    </submittedName>
</protein>
<evidence type="ECO:0000256" key="1">
    <source>
        <dbReference type="SAM" id="MobiDB-lite"/>
    </source>
</evidence>
<sequence length="139" mass="15400">MTRAWYSRTTTASASMRTRRSNQSGCSTFGYQSTLPHSRSSIPPVPSSSSQRLAKVSWGTRVPDSTRAMWERSQGMSRARASWVRPAASRWCFSTSPKRAAVVDAAPPVAFLLLTVAPSVTVDHWHAVSVELRHRAARR</sequence>
<proteinExistence type="predicted"/>
<feature type="compositionally biased region" description="Low complexity" evidence="1">
    <location>
        <begin position="36"/>
        <end position="50"/>
    </location>
</feature>
<feature type="compositionally biased region" description="Low complexity" evidence="1">
    <location>
        <begin position="7"/>
        <end position="16"/>
    </location>
</feature>